<reference evidence="2 3" key="1">
    <citation type="submission" date="2015-12" db="EMBL/GenBank/DDBJ databases">
        <title>The genome of Folsomia candida.</title>
        <authorList>
            <person name="Faddeeva A."/>
            <person name="Derks M.F."/>
            <person name="Anvar Y."/>
            <person name="Smit S."/>
            <person name="Van Straalen N."/>
            <person name="Roelofs D."/>
        </authorList>
    </citation>
    <scope>NUCLEOTIDE SEQUENCE [LARGE SCALE GENOMIC DNA]</scope>
    <source>
        <strain evidence="2 3">VU population</strain>
        <tissue evidence="2">Whole body</tissue>
    </source>
</reference>
<evidence type="ECO:0000313" key="2">
    <source>
        <dbReference type="EMBL" id="OXA44591.1"/>
    </source>
</evidence>
<evidence type="ECO:0000256" key="1">
    <source>
        <dbReference type="SAM" id="Phobius"/>
    </source>
</evidence>
<sequence length="382" mass="43899">MPPASFTTNSTSYNNISNCQCVPPPQDGWIISSRLAWLLVAVIFIFSLLIVIDRVINLGDLWDKICSIFIPSPPKIHCAGPDFTSLRKMEGFNYSRHIDFLEKHFVTPFLNRALYRNSGQIRDKIPFGLVLYGEDKVAKNLLVAALKYELGIRGENYFCTRKPNRWQQIYDAGLLCSYGNYVAIRCIKDAQLVQNSMIYLEDIDESSSNRDICCDFDNPFQLIFSYLHRLIQGDTLVVMSVTEMDKHMRFLKEDYNTLPFKFYHVSDLKMEQIVKNFVLKGTSTWDEVAQPSSEILDLIVDKVAPSFTKREEPDPSKICYLCESVYKRCLDRMYPENGKMKGRKLIKIKEIAPTREDWEEGILAWLGDSEKVDKVGKGGGEN</sequence>
<gene>
    <name evidence="2" type="ORF">Fcan01_20975</name>
</gene>
<evidence type="ECO:0008006" key="4">
    <source>
        <dbReference type="Google" id="ProtNLM"/>
    </source>
</evidence>
<comment type="caution">
    <text evidence="2">The sequence shown here is derived from an EMBL/GenBank/DDBJ whole genome shotgun (WGS) entry which is preliminary data.</text>
</comment>
<dbReference type="EMBL" id="LNIX01000019">
    <property type="protein sequence ID" value="OXA44591.1"/>
    <property type="molecule type" value="Genomic_DNA"/>
</dbReference>
<accession>A0A226DJ34</accession>
<keyword evidence="1" id="KW-0812">Transmembrane</keyword>
<dbReference type="Proteomes" id="UP000198287">
    <property type="component" value="Unassembled WGS sequence"/>
</dbReference>
<organism evidence="2 3">
    <name type="scientific">Folsomia candida</name>
    <name type="common">Springtail</name>
    <dbReference type="NCBI Taxonomy" id="158441"/>
    <lineage>
        <taxon>Eukaryota</taxon>
        <taxon>Metazoa</taxon>
        <taxon>Ecdysozoa</taxon>
        <taxon>Arthropoda</taxon>
        <taxon>Hexapoda</taxon>
        <taxon>Collembola</taxon>
        <taxon>Entomobryomorpha</taxon>
        <taxon>Isotomoidea</taxon>
        <taxon>Isotomidae</taxon>
        <taxon>Proisotominae</taxon>
        <taxon>Folsomia</taxon>
    </lineage>
</organism>
<name>A0A226DJ34_FOLCA</name>
<keyword evidence="3" id="KW-1185">Reference proteome</keyword>
<feature type="transmembrane region" description="Helical" evidence="1">
    <location>
        <begin position="35"/>
        <end position="52"/>
    </location>
</feature>
<proteinExistence type="predicted"/>
<dbReference type="AlphaFoldDB" id="A0A226DJ34"/>
<keyword evidence="1" id="KW-1133">Transmembrane helix</keyword>
<evidence type="ECO:0000313" key="3">
    <source>
        <dbReference type="Proteomes" id="UP000198287"/>
    </source>
</evidence>
<keyword evidence="1" id="KW-0472">Membrane</keyword>
<protein>
    <recommendedName>
        <fullName evidence="4">ATPase AAA-type core domain-containing protein</fullName>
    </recommendedName>
</protein>